<keyword evidence="5" id="KW-0808">Transferase</keyword>
<evidence type="ECO:0000256" key="3">
    <source>
        <dbReference type="ARBA" id="ARBA00021740"/>
    </source>
</evidence>
<dbReference type="Pfam" id="PF07536">
    <property type="entry name" value="HWE_HK"/>
    <property type="match status" value="1"/>
</dbReference>
<dbReference type="InterPro" id="IPR035965">
    <property type="entry name" value="PAS-like_dom_sf"/>
</dbReference>
<accession>A0A1W2A7H0</accession>
<feature type="domain" description="PAS" evidence="9">
    <location>
        <begin position="168"/>
        <end position="233"/>
    </location>
</feature>
<organism evidence="11 12">
    <name type="scientific">Fulvimarina manganoxydans</name>
    <dbReference type="NCBI Taxonomy" id="937218"/>
    <lineage>
        <taxon>Bacteria</taxon>
        <taxon>Pseudomonadati</taxon>
        <taxon>Pseudomonadota</taxon>
        <taxon>Alphaproteobacteria</taxon>
        <taxon>Hyphomicrobiales</taxon>
        <taxon>Aurantimonadaceae</taxon>
        <taxon>Fulvimarina</taxon>
    </lineage>
</organism>
<dbReference type="NCBIfam" id="TIGR00229">
    <property type="entry name" value="sensory_box"/>
    <property type="match status" value="1"/>
</dbReference>
<name>A0A1W2A7H0_9HYPH</name>
<reference evidence="11 12" key="1">
    <citation type="submission" date="2017-04" db="EMBL/GenBank/DDBJ databases">
        <authorList>
            <person name="Afonso C.L."/>
            <person name="Miller P.J."/>
            <person name="Scott M.A."/>
            <person name="Spackman E."/>
            <person name="Goraichik I."/>
            <person name="Dimitrov K.M."/>
            <person name="Suarez D.L."/>
            <person name="Swayne D.E."/>
        </authorList>
    </citation>
    <scope>NUCLEOTIDE SEQUENCE [LARGE SCALE GENOMIC DNA]</scope>
    <source>
        <strain evidence="11 12">CGMCC 1.10972</strain>
    </source>
</reference>
<dbReference type="CDD" id="cd00130">
    <property type="entry name" value="PAS"/>
    <property type="match status" value="1"/>
</dbReference>
<keyword evidence="12" id="KW-1185">Reference proteome</keyword>
<dbReference type="Pfam" id="PF08448">
    <property type="entry name" value="PAS_4"/>
    <property type="match status" value="2"/>
</dbReference>
<gene>
    <name evidence="11" type="ORF">SAMN06297251_1049</name>
</gene>
<comment type="catalytic activity">
    <reaction evidence="1">
        <text>ATP + protein L-histidine = ADP + protein N-phospho-L-histidine.</text>
        <dbReference type="EC" id="2.7.13.3"/>
    </reaction>
</comment>
<dbReference type="InterPro" id="IPR013656">
    <property type="entry name" value="PAS_4"/>
</dbReference>
<dbReference type="STRING" id="937218.SAMN06297251_1049"/>
<protein>
    <recommendedName>
        <fullName evidence="3">Blue-light-activated histidine kinase</fullName>
        <ecNumber evidence="2">2.7.13.3</ecNumber>
    </recommendedName>
</protein>
<evidence type="ECO:0000256" key="4">
    <source>
        <dbReference type="ARBA" id="ARBA00022553"/>
    </source>
</evidence>
<dbReference type="EMBL" id="FWXR01000004">
    <property type="protein sequence ID" value="SMC56614.1"/>
    <property type="molecule type" value="Genomic_DNA"/>
</dbReference>
<dbReference type="Proteomes" id="UP000192656">
    <property type="component" value="Unassembled WGS sequence"/>
</dbReference>
<evidence type="ECO:0000313" key="12">
    <source>
        <dbReference type="Proteomes" id="UP000192656"/>
    </source>
</evidence>
<dbReference type="InterPro" id="IPR036890">
    <property type="entry name" value="HATPase_C_sf"/>
</dbReference>
<keyword evidence="7" id="KW-0418">Kinase</keyword>
<evidence type="ECO:0000256" key="5">
    <source>
        <dbReference type="ARBA" id="ARBA00022679"/>
    </source>
</evidence>
<dbReference type="Gene3D" id="3.30.565.10">
    <property type="entry name" value="Histidine kinase-like ATPase, C-terminal domain"/>
    <property type="match status" value="1"/>
</dbReference>
<dbReference type="GO" id="GO:0005524">
    <property type="term" value="F:ATP binding"/>
    <property type="evidence" value="ECO:0007669"/>
    <property type="project" value="UniProtKB-KW"/>
</dbReference>
<proteinExistence type="predicted"/>
<feature type="domain" description="PAS" evidence="9">
    <location>
        <begin position="4"/>
        <end position="72"/>
    </location>
</feature>
<dbReference type="RefSeq" id="WP_084409155.1">
    <property type="nucleotide sequence ID" value="NZ_FWXR01000004.1"/>
</dbReference>
<evidence type="ECO:0000256" key="6">
    <source>
        <dbReference type="ARBA" id="ARBA00022741"/>
    </source>
</evidence>
<dbReference type="SMART" id="SM00911">
    <property type="entry name" value="HWE_HK"/>
    <property type="match status" value="1"/>
</dbReference>
<evidence type="ECO:0000256" key="7">
    <source>
        <dbReference type="ARBA" id="ARBA00022777"/>
    </source>
</evidence>
<dbReference type="SUPFAM" id="SSF55785">
    <property type="entry name" value="PYP-like sensor domain (PAS domain)"/>
    <property type="match status" value="2"/>
</dbReference>
<dbReference type="GO" id="GO:0004673">
    <property type="term" value="F:protein histidine kinase activity"/>
    <property type="evidence" value="ECO:0007669"/>
    <property type="project" value="UniProtKB-EC"/>
</dbReference>
<evidence type="ECO:0000256" key="8">
    <source>
        <dbReference type="ARBA" id="ARBA00022840"/>
    </source>
</evidence>
<dbReference type="SMART" id="SM00091">
    <property type="entry name" value="PAS"/>
    <property type="match status" value="2"/>
</dbReference>
<evidence type="ECO:0000313" key="11">
    <source>
        <dbReference type="EMBL" id="SMC56614.1"/>
    </source>
</evidence>
<dbReference type="OrthoDB" id="341208at2"/>
<keyword evidence="4" id="KW-0597">Phosphoprotein</keyword>
<feature type="domain" description="Signal transduction histidine kinase HWE region" evidence="10">
    <location>
        <begin position="301"/>
        <end position="380"/>
    </location>
</feature>
<dbReference type="EC" id="2.7.13.3" evidence="2"/>
<sequence length="496" mass="54536">MTGFDYERLFAALPQPHALFDKELRFVAANGALEASLGLDIAELRGQSVFNVFPDGGEAGDRLRLCLDRVLQTGRRSSIAFLRHDEPTLEGAAGETGARYWSFTCSPILDAAGQTEFIVASIANVTELAERAEGLGRWPLRVVPSEAALIESAKDVEEAYLETANQVDEFRRLFRQAPGMVAVLDGPGQVFTFVNDSLSRFVGKRPLLGRPFPEALPELASQGFADLLATVIETGRPIAGESAHMSLRRSAEDEAPTEIYFDFTCNPLLDEEGKITGVFFQGADRTEAVRASHRHRILVDELNHRVKNTLSTVQAMARQSFRNIQDPAEAQYAFEARIMALSQAHNVLSARRWESAGLSVLLARELSGFSPDRVSVKGPNIMLESKPAIALAMVFHELASNAARYGALRPDGEGTLNIDWKIEHRENKRVLHFSWNEFAPHIRPEPLKPGFGIKVLKRIVEGELAGSLSLDLKPKGLACRLQVHLSGMGDIETSVA</sequence>
<dbReference type="PANTHER" id="PTHR41523:SF7">
    <property type="entry name" value="HISTIDINE KINASE"/>
    <property type="match status" value="1"/>
</dbReference>
<evidence type="ECO:0000256" key="1">
    <source>
        <dbReference type="ARBA" id="ARBA00000085"/>
    </source>
</evidence>
<dbReference type="InterPro" id="IPR011102">
    <property type="entry name" value="Sig_transdc_His_kinase_HWE"/>
</dbReference>
<dbReference type="PANTHER" id="PTHR41523">
    <property type="entry name" value="TWO-COMPONENT SYSTEM SENSOR PROTEIN"/>
    <property type="match status" value="1"/>
</dbReference>
<evidence type="ECO:0000259" key="9">
    <source>
        <dbReference type="SMART" id="SM00091"/>
    </source>
</evidence>
<dbReference type="InterPro" id="IPR000014">
    <property type="entry name" value="PAS"/>
</dbReference>
<keyword evidence="6" id="KW-0547">Nucleotide-binding</keyword>
<dbReference type="Gene3D" id="3.30.450.20">
    <property type="entry name" value="PAS domain"/>
    <property type="match status" value="2"/>
</dbReference>
<evidence type="ECO:0000259" key="10">
    <source>
        <dbReference type="SMART" id="SM00911"/>
    </source>
</evidence>
<keyword evidence="8" id="KW-0067">ATP-binding</keyword>
<evidence type="ECO:0000256" key="2">
    <source>
        <dbReference type="ARBA" id="ARBA00012438"/>
    </source>
</evidence>
<dbReference type="AlphaFoldDB" id="A0A1W2A7H0"/>